<dbReference type="EMBL" id="FODD01000010">
    <property type="protein sequence ID" value="SEN79884.1"/>
    <property type="molecule type" value="Genomic_DNA"/>
</dbReference>
<evidence type="ECO:0000313" key="1">
    <source>
        <dbReference type="EMBL" id="SEN79884.1"/>
    </source>
</evidence>
<dbReference type="AlphaFoldDB" id="A0A1H8JGF6"/>
<dbReference type="Proteomes" id="UP000181951">
    <property type="component" value="Unassembled WGS sequence"/>
</dbReference>
<sequence>MAETTPPRAAYWLDQQLTQLIAKLDVFIRLRTDQRKALLGHPHSDNWQGAKRRNFDTTFKQQHDALVALKTAAASLQKSVAQVLADDRKPHH</sequence>
<proteinExistence type="predicted"/>
<organism evidence="1 2">
    <name type="scientific">Actinacidiphila rubida</name>
    <dbReference type="NCBI Taxonomy" id="310780"/>
    <lineage>
        <taxon>Bacteria</taxon>
        <taxon>Bacillati</taxon>
        <taxon>Actinomycetota</taxon>
        <taxon>Actinomycetes</taxon>
        <taxon>Kitasatosporales</taxon>
        <taxon>Streptomycetaceae</taxon>
        <taxon>Actinacidiphila</taxon>
    </lineage>
</organism>
<accession>A0A1H8JGF6</accession>
<dbReference type="OrthoDB" id="4337839at2"/>
<protein>
    <submittedName>
        <fullName evidence="1">Uncharacterized protein</fullName>
    </submittedName>
</protein>
<evidence type="ECO:0000313" key="2">
    <source>
        <dbReference type="Proteomes" id="UP000181951"/>
    </source>
</evidence>
<dbReference type="RefSeq" id="WP_069465021.1">
    <property type="nucleotide sequence ID" value="NZ_FODD01000010.1"/>
</dbReference>
<dbReference type="STRING" id="310780.SAMN05216267_1010110"/>
<keyword evidence="2" id="KW-1185">Reference proteome</keyword>
<name>A0A1H8JGF6_9ACTN</name>
<gene>
    <name evidence="1" type="ORF">SAMN05216267_1010110</name>
</gene>
<reference evidence="1 2" key="1">
    <citation type="submission" date="2016-10" db="EMBL/GenBank/DDBJ databases">
        <authorList>
            <person name="de Groot N.N."/>
        </authorList>
    </citation>
    <scope>NUCLEOTIDE SEQUENCE [LARGE SCALE GENOMIC DNA]</scope>
    <source>
        <strain evidence="1 2">CGMCC 4.2026</strain>
    </source>
</reference>